<dbReference type="PROSITE" id="PS50835">
    <property type="entry name" value="IG_LIKE"/>
    <property type="match status" value="1"/>
</dbReference>
<dbReference type="OrthoDB" id="8957767at2759"/>
<feature type="transmembrane region" description="Helical" evidence="2">
    <location>
        <begin position="181"/>
        <end position="205"/>
    </location>
</feature>
<feature type="non-terminal residue" evidence="4">
    <location>
        <position position="1"/>
    </location>
</feature>
<evidence type="ECO:0000259" key="3">
    <source>
        <dbReference type="PROSITE" id="PS50835"/>
    </source>
</evidence>
<evidence type="ECO:0000313" key="4">
    <source>
        <dbReference type="EMBL" id="KAF3832366.1"/>
    </source>
</evidence>
<keyword evidence="2" id="KW-0812">Transmembrane</keyword>
<dbReference type="InterPro" id="IPR007110">
    <property type="entry name" value="Ig-like_dom"/>
</dbReference>
<evidence type="ECO:0000256" key="2">
    <source>
        <dbReference type="SAM" id="Phobius"/>
    </source>
</evidence>
<protein>
    <recommendedName>
        <fullName evidence="3">Ig-like domain-containing protein</fullName>
    </recommendedName>
</protein>
<dbReference type="Proteomes" id="UP000518266">
    <property type="component" value="Unassembled WGS sequence"/>
</dbReference>
<evidence type="ECO:0000313" key="5">
    <source>
        <dbReference type="Proteomes" id="UP000518266"/>
    </source>
</evidence>
<reference evidence="4 5" key="1">
    <citation type="submission" date="2020-03" db="EMBL/GenBank/DDBJ databases">
        <title>Dissostichus mawsoni Genome sequencing and assembly.</title>
        <authorList>
            <person name="Park H."/>
        </authorList>
    </citation>
    <scope>NUCLEOTIDE SEQUENCE [LARGE SCALE GENOMIC DNA]</scope>
    <source>
        <strain evidence="4">DM0001</strain>
        <tissue evidence="4">Muscle</tissue>
    </source>
</reference>
<dbReference type="EMBL" id="JAAKFY010000027">
    <property type="protein sequence ID" value="KAF3832366.1"/>
    <property type="molecule type" value="Genomic_DNA"/>
</dbReference>
<feature type="region of interest" description="Disordered" evidence="1">
    <location>
        <begin position="222"/>
        <end position="241"/>
    </location>
</feature>
<accession>A0A7J5X5Y3</accession>
<sequence length="241" mass="27334">MAQQKTISENSDLFLTCSTFGKKKQIQVLFIYVRMTFGSRKSYRSKIKMISLSPYTEWWELQLCLLLKERLASETNFLPADISVAAPSYVHEGDDVAFRCIVSGLLQTLGECQLIHSYLMRNETILQVQAFHVPRMEANFIIEGAVVRDSGHYSCVVLPSKCIQEGEKTLNGNNAVFRESLIFRLIASFGVIALMILLGLCLWWINKQGGFASNSRVADQQADMMEEQQVQREGEDLDAQF</sequence>
<keyword evidence="2" id="KW-1133">Transmembrane helix</keyword>
<gene>
    <name evidence="4" type="ORF">F7725_026031</name>
</gene>
<name>A0A7J5X5Y3_DISMA</name>
<dbReference type="SUPFAM" id="SSF48726">
    <property type="entry name" value="Immunoglobulin"/>
    <property type="match status" value="1"/>
</dbReference>
<organism evidence="4 5">
    <name type="scientific">Dissostichus mawsoni</name>
    <name type="common">Antarctic cod</name>
    <dbReference type="NCBI Taxonomy" id="36200"/>
    <lineage>
        <taxon>Eukaryota</taxon>
        <taxon>Metazoa</taxon>
        <taxon>Chordata</taxon>
        <taxon>Craniata</taxon>
        <taxon>Vertebrata</taxon>
        <taxon>Euteleostomi</taxon>
        <taxon>Actinopterygii</taxon>
        <taxon>Neopterygii</taxon>
        <taxon>Teleostei</taxon>
        <taxon>Neoteleostei</taxon>
        <taxon>Acanthomorphata</taxon>
        <taxon>Eupercaria</taxon>
        <taxon>Perciformes</taxon>
        <taxon>Notothenioidei</taxon>
        <taxon>Nototheniidae</taxon>
        <taxon>Dissostichus</taxon>
    </lineage>
</organism>
<feature type="domain" description="Ig-like" evidence="3">
    <location>
        <begin position="79"/>
        <end position="171"/>
    </location>
</feature>
<keyword evidence="2" id="KW-0472">Membrane</keyword>
<proteinExistence type="predicted"/>
<dbReference type="AlphaFoldDB" id="A0A7J5X5Y3"/>
<evidence type="ECO:0000256" key="1">
    <source>
        <dbReference type="SAM" id="MobiDB-lite"/>
    </source>
</evidence>
<keyword evidence="5" id="KW-1185">Reference proteome</keyword>
<dbReference type="InterPro" id="IPR036179">
    <property type="entry name" value="Ig-like_dom_sf"/>
</dbReference>
<comment type="caution">
    <text evidence="4">The sequence shown here is derived from an EMBL/GenBank/DDBJ whole genome shotgun (WGS) entry which is preliminary data.</text>
</comment>